<keyword evidence="4" id="KW-1133">Transmembrane helix</keyword>
<dbReference type="GO" id="GO:0016020">
    <property type="term" value="C:membrane"/>
    <property type="evidence" value="ECO:0007669"/>
    <property type="project" value="UniProtKB-SubCell"/>
</dbReference>
<comment type="similarity">
    <text evidence="2">Belongs to the CD36 family.</text>
</comment>
<evidence type="ECO:0000256" key="3">
    <source>
        <dbReference type="ARBA" id="ARBA00022692"/>
    </source>
</evidence>
<keyword evidence="5" id="KW-0472">Membrane</keyword>
<evidence type="ECO:0000256" key="4">
    <source>
        <dbReference type="ARBA" id="ARBA00022989"/>
    </source>
</evidence>
<organism evidence="9">
    <name type="scientific">Haemonchus placei</name>
    <name type="common">Barber's pole worm</name>
    <dbReference type="NCBI Taxonomy" id="6290"/>
    <lineage>
        <taxon>Eukaryota</taxon>
        <taxon>Metazoa</taxon>
        <taxon>Ecdysozoa</taxon>
        <taxon>Nematoda</taxon>
        <taxon>Chromadorea</taxon>
        <taxon>Rhabditida</taxon>
        <taxon>Rhabditina</taxon>
        <taxon>Rhabditomorpha</taxon>
        <taxon>Strongyloidea</taxon>
        <taxon>Trichostrongylidae</taxon>
        <taxon>Haemonchus</taxon>
    </lineage>
</organism>
<sequence length="78" mass="9187">MGMVYDVDGGYLFGDFDRHNLQLVQHRDQSLSYSAFMMANPPIKNVMRFYFFNVTNPDEMIYYGEKPRLVESQSYAVM</sequence>
<evidence type="ECO:0000313" key="8">
    <source>
        <dbReference type="Proteomes" id="UP000268014"/>
    </source>
</evidence>
<keyword evidence="8" id="KW-1185">Reference proteome</keyword>
<dbReference type="InterPro" id="IPR002159">
    <property type="entry name" value="CD36_fam"/>
</dbReference>
<dbReference type="Proteomes" id="UP000268014">
    <property type="component" value="Unassembled WGS sequence"/>
</dbReference>
<keyword evidence="3" id="KW-0812">Transmembrane</keyword>
<comment type="subcellular location">
    <subcellularLocation>
        <location evidence="1">Membrane</location>
    </subcellularLocation>
</comment>
<name>A0A0N4XBG1_HAEPC</name>
<keyword evidence="6" id="KW-0325">Glycoprotein</keyword>
<evidence type="ECO:0000313" key="9">
    <source>
        <dbReference type="WBParaSite" id="HPLM_0002170601-mRNA-1"/>
    </source>
</evidence>
<evidence type="ECO:0000256" key="6">
    <source>
        <dbReference type="ARBA" id="ARBA00023180"/>
    </source>
</evidence>
<protein>
    <submittedName>
        <fullName evidence="9">DM10 domain-containing protein</fullName>
    </submittedName>
</protein>
<reference evidence="9" key="1">
    <citation type="submission" date="2017-02" db="UniProtKB">
        <authorList>
            <consortium name="WormBaseParasite"/>
        </authorList>
    </citation>
    <scope>IDENTIFICATION</scope>
</reference>
<accession>A0A0N4XBG1</accession>
<dbReference type="STRING" id="6290.A0A0N4XBG1"/>
<dbReference type="AlphaFoldDB" id="A0A0N4XBG1"/>
<dbReference type="WBParaSite" id="HPLM_0002170601-mRNA-1">
    <property type="protein sequence ID" value="HPLM_0002170601-mRNA-1"/>
    <property type="gene ID" value="HPLM_0002170601"/>
</dbReference>
<dbReference type="EMBL" id="UZAF01023892">
    <property type="protein sequence ID" value="VDO91622.1"/>
    <property type="molecule type" value="Genomic_DNA"/>
</dbReference>
<evidence type="ECO:0000313" key="7">
    <source>
        <dbReference type="EMBL" id="VDO91622.1"/>
    </source>
</evidence>
<evidence type="ECO:0000256" key="1">
    <source>
        <dbReference type="ARBA" id="ARBA00004370"/>
    </source>
</evidence>
<reference evidence="7 8" key="2">
    <citation type="submission" date="2018-11" db="EMBL/GenBank/DDBJ databases">
        <authorList>
            <consortium name="Pathogen Informatics"/>
        </authorList>
    </citation>
    <scope>NUCLEOTIDE SEQUENCE [LARGE SCALE GENOMIC DNA]</scope>
    <source>
        <strain evidence="7 8">MHpl1</strain>
    </source>
</reference>
<evidence type="ECO:0000256" key="5">
    <source>
        <dbReference type="ARBA" id="ARBA00023136"/>
    </source>
</evidence>
<dbReference type="Pfam" id="PF01130">
    <property type="entry name" value="CD36"/>
    <property type="match status" value="1"/>
</dbReference>
<evidence type="ECO:0000256" key="2">
    <source>
        <dbReference type="ARBA" id="ARBA00010532"/>
    </source>
</evidence>
<gene>
    <name evidence="7" type="ORF">HPLM_LOCUS21695</name>
</gene>
<dbReference type="OrthoDB" id="18585at2759"/>
<proteinExistence type="inferred from homology"/>